<feature type="compositionally biased region" description="Basic residues" evidence="1">
    <location>
        <begin position="9"/>
        <end position="20"/>
    </location>
</feature>
<organism evidence="2 3">
    <name type="scientific">Mycobacterium kansasii</name>
    <dbReference type="NCBI Taxonomy" id="1768"/>
    <lineage>
        <taxon>Bacteria</taxon>
        <taxon>Bacillati</taxon>
        <taxon>Actinomycetota</taxon>
        <taxon>Actinomycetes</taxon>
        <taxon>Mycobacteriales</taxon>
        <taxon>Mycobacteriaceae</taxon>
        <taxon>Mycobacterium</taxon>
    </lineage>
</organism>
<dbReference type="AlphaFoldDB" id="A0A1V3WI12"/>
<name>A0A1V3WI12_MYCKA</name>
<feature type="compositionally biased region" description="Basic residues" evidence="1">
    <location>
        <begin position="81"/>
        <end position="90"/>
    </location>
</feature>
<accession>A0A1V3WI12</accession>
<evidence type="ECO:0000313" key="2">
    <source>
        <dbReference type="EMBL" id="OOK66408.1"/>
    </source>
</evidence>
<feature type="region of interest" description="Disordered" evidence="1">
    <location>
        <begin position="1"/>
        <end position="93"/>
    </location>
</feature>
<comment type="caution">
    <text evidence="2">The sequence shown here is derived from an EMBL/GenBank/DDBJ whole genome shotgun (WGS) entry which is preliminary data.</text>
</comment>
<reference evidence="2 3" key="1">
    <citation type="submission" date="2017-02" db="EMBL/GenBank/DDBJ databases">
        <title>Complete genome sequences of Mycobacterium kansasii strains isolated from rhesus macaques.</title>
        <authorList>
            <person name="Panda A."/>
            <person name="Nagaraj S."/>
            <person name="Zhao X."/>
            <person name="Tettelin H."/>
            <person name="Detolla L.J."/>
        </authorList>
    </citation>
    <scope>NUCLEOTIDE SEQUENCE [LARGE SCALE GENOMIC DNA]</scope>
    <source>
        <strain evidence="2 3">11-3813</strain>
    </source>
</reference>
<feature type="compositionally biased region" description="Basic and acidic residues" evidence="1">
    <location>
        <begin position="21"/>
        <end position="34"/>
    </location>
</feature>
<gene>
    <name evidence="2" type="ORF">BZL30_8361</name>
</gene>
<protein>
    <submittedName>
        <fullName evidence="2">Uncharacterized protein</fullName>
    </submittedName>
</protein>
<proteinExistence type="predicted"/>
<dbReference type="Proteomes" id="UP000189229">
    <property type="component" value="Unassembled WGS sequence"/>
</dbReference>
<dbReference type="EMBL" id="MVBM01000009">
    <property type="protein sequence ID" value="OOK66408.1"/>
    <property type="molecule type" value="Genomic_DNA"/>
</dbReference>
<evidence type="ECO:0000313" key="3">
    <source>
        <dbReference type="Proteomes" id="UP000189229"/>
    </source>
</evidence>
<sequence>MAVAECLPRHLHGPRSRGRWRWPDADQPGKRDRSNAAGCAQDQARNPAPISAASEKRRRSRPGSATTAGGARRVRELAQGRSRRCSRRRSYGSSGRRVCSVIATVMAVLEVDLKNLGARAVY</sequence>
<evidence type="ECO:0000256" key="1">
    <source>
        <dbReference type="SAM" id="MobiDB-lite"/>
    </source>
</evidence>